<evidence type="ECO:0000256" key="8">
    <source>
        <dbReference type="ARBA" id="ARBA00038436"/>
    </source>
</evidence>
<name>A0ABU3SAR0_9HYPH</name>
<dbReference type="PANTHER" id="PTHR35011">
    <property type="entry name" value="2,3-DIKETO-L-GULONATE TRAP TRANSPORTER SMALL PERMEASE PROTEIN YIAM"/>
    <property type="match status" value="1"/>
</dbReference>
<comment type="subunit">
    <text evidence="9">The complex comprises the extracytoplasmic solute receptor protein and the two transmembrane proteins.</text>
</comment>
<sequence length="189" mass="20589">MTDQHVQPQDVGAPLAIDRLLRPPRNAFRYAAVAMLVLMLTLPALQVVLRQIFQAPFIGAEELTRFMLIGVVFTALPYVVASGTNIRMEEVLIMLSERTRSLFAAAISLTAVLGFGIAGMAVMVATLANLDNATPTLGIPYWIFFSAALFGFVLAAVESAVQLWKALKGHPPYVRFSDEISDEPEPNIA</sequence>
<keyword evidence="5 9" id="KW-0812">Transmembrane</keyword>
<evidence type="ECO:0000256" key="3">
    <source>
        <dbReference type="ARBA" id="ARBA00022475"/>
    </source>
</evidence>
<reference evidence="11 12" key="1">
    <citation type="submission" date="2023-09" db="EMBL/GenBank/DDBJ databases">
        <title>Whole genome shotgun sequencing (WGS) of Bosea sp. ZW T0_25, isolated from stored onions (Allium cepa).</title>
        <authorList>
            <person name="Stoll D.A."/>
            <person name="Huch M."/>
        </authorList>
    </citation>
    <scope>NUCLEOTIDE SEQUENCE [LARGE SCALE GENOMIC DNA]</scope>
    <source>
        <strain evidence="11 12">ZW T0_25</strain>
    </source>
</reference>
<feature type="domain" description="Tripartite ATP-independent periplasmic transporters DctQ component" evidence="10">
    <location>
        <begin position="41"/>
        <end position="168"/>
    </location>
</feature>
<evidence type="ECO:0000256" key="6">
    <source>
        <dbReference type="ARBA" id="ARBA00022989"/>
    </source>
</evidence>
<evidence type="ECO:0000256" key="5">
    <source>
        <dbReference type="ARBA" id="ARBA00022692"/>
    </source>
</evidence>
<dbReference type="Pfam" id="PF04290">
    <property type="entry name" value="DctQ"/>
    <property type="match status" value="1"/>
</dbReference>
<comment type="function">
    <text evidence="9">Part of the tripartite ATP-independent periplasmic (TRAP) transport system.</text>
</comment>
<keyword evidence="7 9" id="KW-0472">Membrane</keyword>
<comment type="similarity">
    <text evidence="8 9">Belongs to the TRAP transporter small permease family.</text>
</comment>
<feature type="transmembrane region" description="Helical" evidence="9">
    <location>
        <begin position="27"/>
        <end position="48"/>
    </location>
</feature>
<evidence type="ECO:0000256" key="1">
    <source>
        <dbReference type="ARBA" id="ARBA00004429"/>
    </source>
</evidence>
<dbReference type="InterPro" id="IPR007387">
    <property type="entry name" value="TRAP_DctQ"/>
</dbReference>
<accession>A0ABU3SAR0</accession>
<dbReference type="RefSeq" id="WP_316019680.1">
    <property type="nucleotide sequence ID" value="NZ_JAWDID010000030.1"/>
</dbReference>
<keyword evidence="4 9" id="KW-0997">Cell inner membrane</keyword>
<gene>
    <name evidence="11" type="ORF">RKE40_18405</name>
</gene>
<evidence type="ECO:0000256" key="4">
    <source>
        <dbReference type="ARBA" id="ARBA00022519"/>
    </source>
</evidence>
<evidence type="ECO:0000313" key="11">
    <source>
        <dbReference type="EMBL" id="MDU0341875.1"/>
    </source>
</evidence>
<comment type="caution">
    <text evidence="11">The sequence shown here is derived from an EMBL/GenBank/DDBJ whole genome shotgun (WGS) entry which is preliminary data.</text>
</comment>
<evidence type="ECO:0000256" key="2">
    <source>
        <dbReference type="ARBA" id="ARBA00022448"/>
    </source>
</evidence>
<evidence type="ECO:0000256" key="7">
    <source>
        <dbReference type="ARBA" id="ARBA00023136"/>
    </source>
</evidence>
<dbReference type="InterPro" id="IPR055348">
    <property type="entry name" value="DctQ"/>
</dbReference>
<keyword evidence="12" id="KW-1185">Reference proteome</keyword>
<keyword evidence="3" id="KW-1003">Cell membrane</keyword>
<dbReference type="Proteomes" id="UP001254257">
    <property type="component" value="Unassembled WGS sequence"/>
</dbReference>
<feature type="transmembrane region" description="Helical" evidence="9">
    <location>
        <begin position="139"/>
        <end position="157"/>
    </location>
</feature>
<feature type="transmembrane region" description="Helical" evidence="9">
    <location>
        <begin position="63"/>
        <end position="81"/>
    </location>
</feature>
<proteinExistence type="inferred from homology"/>
<protein>
    <recommendedName>
        <fullName evidence="9">TRAP transporter small permease protein</fullName>
    </recommendedName>
</protein>
<evidence type="ECO:0000259" key="10">
    <source>
        <dbReference type="Pfam" id="PF04290"/>
    </source>
</evidence>
<dbReference type="PANTHER" id="PTHR35011:SF10">
    <property type="entry name" value="TRAP TRANSPORTER SMALL PERMEASE PROTEIN"/>
    <property type="match status" value="1"/>
</dbReference>
<keyword evidence="2 9" id="KW-0813">Transport</keyword>
<keyword evidence="6 9" id="KW-1133">Transmembrane helix</keyword>
<evidence type="ECO:0000313" key="12">
    <source>
        <dbReference type="Proteomes" id="UP001254257"/>
    </source>
</evidence>
<dbReference type="EMBL" id="JAWDID010000030">
    <property type="protein sequence ID" value="MDU0341875.1"/>
    <property type="molecule type" value="Genomic_DNA"/>
</dbReference>
<feature type="transmembrane region" description="Helical" evidence="9">
    <location>
        <begin position="102"/>
        <end position="127"/>
    </location>
</feature>
<comment type="subcellular location">
    <subcellularLocation>
        <location evidence="1 9">Cell inner membrane</location>
        <topology evidence="1 9">Multi-pass membrane protein</topology>
    </subcellularLocation>
</comment>
<evidence type="ECO:0000256" key="9">
    <source>
        <dbReference type="RuleBase" id="RU369079"/>
    </source>
</evidence>
<organism evidence="11 12">
    <name type="scientific">Bosea rubneri</name>
    <dbReference type="NCBI Taxonomy" id="3075434"/>
    <lineage>
        <taxon>Bacteria</taxon>
        <taxon>Pseudomonadati</taxon>
        <taxon>Pseudomonadota</taxon>
        <taxon>Alphaproteobacteria</taxon>
        <taxon>Hyphomicrobiales</taxon>
        <taxon>Boseaceae</taxon>
        <taxon>Bosea</taxon>
    </lineage>
</organism>